<comment type="caution">
    <text evidence="1">The sequence shown here is derived from an EMBL/GenBank/DDBJ whole genome shotgun (WGS) entry which is preliminary data.</text>
</comment>
<dbReference type="EMBL" id="JAUSSK010000001">
    <property type="protein sequence ID" value="MDQ0008513.1"/>
    <property type="molecule type" value="Genomic_DNA"/>
</dbReference>
<proteinExistence type="predicted"/>
<accession>A0ABT9SW06</accession>
<evidence type="ECO:0000313" key="2">
    <source>
        <dbReference type="Proteomes" id="UP001237737"/>
    </source>
</evidence>
<protein>
    <submittedName>
        <fullName evidence="1">Uncharacterized protein</fullName>
    </submittedName>
</protein>
<name>A0ABT9SW06_9GAMM</name>
<evidence type="ECO:0000313" key="1">
    <source>
        <dbReference type="EMBL" id="MDQ0008513.1"/>
    </source>
</evidence>
<reference evidence="1 2" key="1">
    <citation type="submission" date="2023-07" db="EMBL/GenBank/DDBJ databases">
        <title>Sorghum-associated microbial communities from plants grown in Nebraska, USA.</title>
        <authorList>
            <person name="Schachtman D."/>
        </authorList>
    </citation>
    <scope>NUCLEOTIDE SEQUENCE [LARGE SCALE GENOMIC DNA]</scope>
    <source>
        <strain evidence="1 2">CC60</strain>
    </source>
</reference>
<organism evidence="1 2">
    <name type="scientific">Luteibacter jiangsuensis</name>
    <dbReference type="NCBI Taxonomy" id="637577"/>
    <lineage>
        <taxon>Bacteria</taxon>
        <taxon>Pseudomonadati</taxon>
        <taxon>Pseudomonadota</taxon>
        <taxon>Gammaproteobacteria</taxon>
        <taxon>Lysobacterales</taxon>
        <taxon>Rhodanobacteraceae</taxon>
        <taxon>Luteibacter</taxon>
    </lineage>
</organism>
<dbReference type="Proteomes" id="UP001237737">
    <property type="component" value="Unassembled WGS sequence"/>
</dbReference>
<keyword evidence="2" id="KW-1185">Reference proteome</keyword>
<sequence>MHTSAPDHPAPDPMRPFRSLATLLAVTLVYPASGEPVSVPRSDKTLVEIINATMGTLPNAMDSLSSKVPGGLHPTADAPPQIVRSMPFVTRDGYRVSAFEARGFDEGGDVPMVRFTSIQLEQRPCFQRGDVDDRFHAPASDTHLPNAPSMLPNRYLVMQMPWGRLSFGTSQESGGCVIAIVGDATGGGVGTRMPLPLPQPTTMPGMPDLRRTWPMPAGAYPAE</sequence>
<gene>
    <name evidence="1" type="ORF">J2T07_000672</name>
</gene>